<evidence type="ECO:0000256" key="3">
    <source>
        <dbReference type="ARBA" id="ARBA00022723"/>
    </source>
</evidence>
<feature type="binding site" evidence="8">
    <location>
        <position position="9"/>
    </location>
    <ligand>
        <name>Mg(2+)</name>
        <dbReference type="ChEBI" id="CHEBI:18420"/>
    </ligand>
</feature>
<dbReference type="SUPFAM" id="SSF56214">
    <property type="entry name" value="4'-phosphopantetheinyl transferase"/>
    <property type="match status" value="1"/>
</dbReference>
<proteinExistence type="inferred from homology"/>
<sequence length="182" mass="19481">MTIYGIGTDIVQVSRVAAVMTRTNGRFAEKVLGPDELRVYHARQARSAARGLAFLATRFSAKEAFSKAIGLGMRWPMTWRALQTLNKPSGEPMVVASGELAEWLDARGITARVTISDERDYAVSFVIAETGQESGAPQAATQAQAAVQTQTQAQPQPQQPAQNQPLSSASTPDVPPAPATDE</sequence>
<keyword evidence="3 8" id="KW-0479">Metal-binding</keyword>
<name>A0A329CX54_9BURK</name>
<evidence type="ECO:0000256" key="1">
    <source>
        <dbReference type="ARBA" id="ARBA00022516"/>
    </source>
</evidence>
<comment type="caution">
    <text evidence="11">The sequence shown here is derived from an EMBL/GenBank/DDBJ whole genome shotgun (WGS) entry which is preliminary data.</text>
</comment>
<keyword evidence="7 8" id="KW-0275">Fatty acid biosynthesis</keyword>
<dbReference type="Gene3D" id="3.90.470.20">
    <property type="entry name" value="4'-phosphopantetheinyl transferase domain"/>
    <property type="match status" value="1"/>
</dbReference>
<feature type="binding site" evidence="8">
    <location>
        <position position="63"/>
    </location>
    <ligand>
        <name>Mg(2+)</name>
        <dbReference type="ChEBI" id="CHEBI:18420"/>
    </ligand>
</feature>
<dbReference type="InterPro" id="IPR002582">
    <property type="entry name" value="ACPS"/>
</dbReference>
<evidence type="ECO:0000256" key="9">
    <source>
        <dbReference type="SAM" id="MobiDB-lite"/>
    </source>
</evidence>
<keyword evidence="2 8" id="KW-0808">Transferase</keyword>
<feature type="compositionally biased region" description="Low complexity" evidence="9">
    <location>
        <begin position="136"/>
        <end position="165"/>
    </location>
</feature>
<evidence type="ECO:0000256" key="8">
    <source>
        <dbReference type="HAMAP-Rule" id="MF_00101"/>
    </source>
</evidence>
<dbReference type="EC" id="2.7.8.7" evidence="8"/>
<dbReference type="Pfam" id="PF01648">
    <property type="entry name" value="ACPS"/>
    <property type="match status" value="1"/>
</dbReference>
<evidence type="ECO:0000256" key="7">
    <source>
        <dbReference type="ARBA" id="ARBA00023160"/>
    </source>
</evidence>
<keyword evidence="1 8" id="KW-0444">Lipid biosynthesis</keyword>
<dbReference type="Proteomes" id="UP000248918">
    <property type="component" value="Unassembled WGS sequence"/>
</dbReference>
<keyword evidence="8" id="KW-0963">Cytoplasm</keyword>
<organism evidence="11 12">
    <name type="scientific">Paraburkholderia bryophila</name>
    <dbReference type="NCBI Taxonomy" id="420952"/>
    <lineage>
        <taxon>Bacteria</taxon>
        <taxon>Pseudomonadati</taxon>
        <taxon>Pseudomonadota</taxon>
        <taxon>Betaproteobacteria</taxon>
        <taxon>Burkholderiales</taxon>
        <taxon>Burkholderiaceae</taxon>
        <taxon>Paraburkholderia</taxon>
    </lineage>
</organism>
<dbReference type="NCBIfam" id="TIGR00516">
    <property type="entry name" value="acpS"/>
    <property type="match status" value="1"/>
</dbReference>
<dbReference type="EMBL" id="QLTK01000002">
    <property type="protein sequence ID" value="RAS38241.1"/>
    <property type="molecule type" value="Genomic_DNA"/>
</dbReference>
<dbReference type="GO" id="GO:0006633">
    <property type="term" value="P:fatty acid biosynthetic process"/>
    <property type="evidence" value="ECO:0007669"/>
    <property type="project" value="UniProtKB-UniRule"/>
</dbReference>
<feature type="region of interest" description="Disordered" evidence="9">
    <location>
        <begin position="132"/>
        <end position="182"/>
    </location>
</feature>
<evidence type="ECO:0000256" key="6">
    <source>
        <dbReference type="ARBA" id="ARBA00023098"/>
    </source>
</evidence>
<evidence type="ECO:0000313" key="12">
    <source>
        <dbReference type="Proteomes" id="UP000248918"/>
    </source>
</evidence>
<protein>
    <recommendedName>
        <fullName evidence="8">Holo-[acyl-carrier-protein] synthase</fullName>
        <shortName evidence="8">Holo-ACP synthase</shortName>
        <ecNumber evidence="8">2.7.8.7</ecNumber>
    </recommendedName>
    <alternativeName>
        <fullName evidence="8">4'-phosphopantetheinyl transferase AcpS</fullName>
    </alternativeName>
</protein>
<gene>
    <name evidence="8" type="primary">acpS</name>
    <name evidence="11" type="ORF">BX591_102533</name>
</gene>
<dbReference type="NCBIfam" id="TIGR00556">
    <property type="entry name" value="pantethn_trn"/>
    <property type="match status" value="1"/>
</dbReference>
<comment type="function">
    <text evidence="8">Transfers the 4'-phosphopantetheine moiety from coenzyme A to a Ser of acyl-carrier-protein.</text>
</comment>
<reference evidence="11 12" key="1">
    <citation type="submission" date="2018-06" db="EMBL/GenBank/DDBJ databases">
        <title>Genomic Encyclopedia of Type Strains, Phase III (KMG-III): the genomes of soil and plant-associated and newly described type strains.</title>
        <authorList>
            <person name="Whitman W."/>
        </authorList>
    </citation>
    <scope>NUCLEOTIDE SEQUENCE [LARGE SCALE GENOMIC DNA]</scope>
    <source>
        <strain evidence="11 12">LMG 23644</strain>
    </source>
</reference>
<keyword evidence="6 8" id="KW-0443">Lipid metabolism</keyword>
<comment type="cofactor">
    <cofactor evidence="8">
        <name>Mg(2+)</name>
        <dbReference type="ChEBI" id="CHEBI:18420"/>
    </cofactor>
</comment>
<feature type="domain" description="4'-phosphopantetheinyl transferase" evidence="10">
    <location>
        <begin position="5"/>
        <end position="104"/>
    </location>
</feature>
<feature type="compositionally biased region" description="Pro residues" evidence="9">
    <location>
        <begin position="173"/>
        <end position="182"/>
    </location>
</feature>
<dbReference type="InterPro" id="IPR008278">
    <property type="entry name" value="4-PPantetheinyl_Trfase_dom"/>
</dbReference>
<dbReference type="GO" id="GO:0000287">
    <property type="term" value="F:magnesium ion binding"/>
    <property type="evidence" value="ECO:0007669"/>
    <property type="project" value="UniProtKB-UniRule"/>
</dbReference>
<comment type="subcellular location">
    <subcellularLocation>
        <location evidence="8">Cytoplasm</location>
    </subcellularLocation>
</comment>
<dbReference type="GO" id="GO:0005737">
    <property type="term" value="C:cytoplasm"/>
    <property type="evidence" value="ECO:0007669"/>
    <property type="project" value="UniProtKB-SubCell"/>
</dbReference>
<evidence type="ECO:0000313" key="11">
    <source>
        <dbReference type="EMBL" id="RAS38241.1"/>
    </source>
</evidence>
<dbReference type="GO" id="GO:0008897">
    <property type="term" value="F:holo-[acyl-carrier-protein] synthase activity"/>
    <property type="evidence" value="ECO:0007669"/>
    <property type="project" value="UniProtKB-UniRule"/>
</dbReference>
<accession>A0A329CX54</accession>
<comment type="catalytic activity">
    <reaction evidence="8">
        <text>apo-[ACP] + CoA = holo-[ACP] + adenosine 3',5'-bisphosphate + H(+)</text>
        <dbReference type="Rhea" id="RHEA:12068"/>
        <dbReference type="Rhea" id="RHEA-COMP:9685"/>
        <dbReference type="Rhea" id="RHEA-COMP:9690"/>
        <dbReference type="ChEBI" id="CHEBI:15378"/>
        <dbReference type="ChEBI" id="CHEBI:29999"/>
        <dbReference type="ChEBI" id="CHEBI:57287"/>
        <dbReference type="ChEBI" id="CHEBI:58343"/>
        <dbReference type="ChEBI" id="CHEBI:64479"/>
        <dbReference type="EC" id="2.7.8.7"/>
    </reaction>
</comment>
<evidence type="ECO:0000259" key="10">
    <source>
        <dbReference type="Pfam" id="PF01648"/>
    </source>
</evidence>
<dbReference type="HAMAP" id="MF_00101">
    <property type="entry name" value="AcpS"/>
    <property type="match status" value="1"/>
</dbReference>
<dbReference type="InterPro" id="IPR004568">
    <property type="entry name" value="Ppantetheine-prot_Trfase_dom"/>
</dbReference>
<evidence type="ECO:0000256" key="5">
    <source>
        <dbReference type="ARBA" id="ARBA00022842"/>
    </source>
</evidence>
<dbReference type="STRING" id="1169143.GCA_000383275_04349"/>
<evidence type="ECO:0000256" key="2">
    <source>
        <dbReference type="ARBA" id="ARBA00022679"/>
    </source>
</evidence>
<evidence type="ECO:0000256" key="4">
    <source>
        <dbReference type="ARBA" id="ARBA00022832"/>
    </source>
</evidence>
<keyword evidence="5 8" id="KW-0460">Magnesium</keyword>
<comment type="similarity">
    <text evidence="8">Belongs to the P-Pant transferase superfamily. AcpS family.</text>
</comment>
<dbReference type="AlphaFoldDB" id="A0A329CX54"/>
<keyword evidence="4 8" id="KW-0276">Fatty acid metabolism</keyword>
<dbReference type="InterPro" id="IPR037143">
    <property type="entry name" value="4-PPantetheinyl_Trfase_dom_sf"/>
</dbReference>